<organism evidence="9 10">
    <name type="scientific">Piedraia hortae CBS 480.64</name>
    <dbReference type="NCBI Taxonomy" id="1314780"/>
    <lineage>
        <taxon>Eukaryota</taxon>
        <taxon>Fungi</taxon>
        <taxon>Dikarya</taxon>
        <taxon>Ascomycota</taxon>
        <taxon>Pezizomycotina</taxon>
        <taxon>Dothideomycetes</taxon>
        <taxon>Dothideomycetidae</taxon>
        <taxon>Capnodiales</taxon>
        <taxon>Piedraiaceae</taxon>
        <taxon>Piedraia</taxon>
    </lineage>
</organism>
<evidence type="ECO:0000256" key="3">
    <source>
        <dbReference type="ARBA" id="ARBA00023125"/>
    </source>
</evidence>
<dbReference type="InterPro" id="IPR016656">
    <property type="entry name" value="TFIIE-bsu"/>
</dbReference>
<accession>A0A6A7BYS6</accession>
<keyword evidence="2" id="KW-0805">Transcription regulation</keyword>
<dbReference type="PROSITE" id="PS51351">
    <property type="entry name" value="TFIIE_BETA_C"/>
    <property type="match status" value="1"/>
</dbReference>
<evidence type="ECO:0000256" key="5">
    <source>
        <dbReference type="ARBA" id="ARBA00023242"/>
    </source>
</evidence>
<keyword evidence="10" id="KW-1185">Reference proteome</keyword>
<evidence type="ECO:0000256" key="6">
    <source>
        <dbReference type="ARBA" id="ARBA00025581"/>
    </source>
</evidence>
<dbReference type="PANTHER" id="PTHR12716">
    <property type="entry name" value="TRANSCRIPTION INITIATION FACTOR IIE, BETA SUBUNIT"/>
    <property type="match status" value="1"/>
</dbReference>
<protein>
    <submittedName>
        <fullName evidence="9">Transcription initiation factor IIE, beta subunit</fullName>
    </submittedName>
</protein>
<proteinExistence type="predicted"/>
<dbReference type="GO" id="GO:0001097">
    <property type="term" value="F:TFIIH-class transcription factor complex binding"/>
    <property type="evidence" value="ECO:0007669"/>
    <property type="project" value="TreeGrafter"/>
</dbReference>
<keyword evidence="9" id="KW-0396">Initiation factor</keyword>
<evidence type="ECO:0000256" key="1">
    <source>
        <dbReference type="ARBA" id="ARBA00004123"/>
    </source>
</evidence>
<gene>
    <name evidence="9" type="ORF">K470DRAFT_217729</name>
</gene>
<dbReference type="GO" id="GO:0003743">
    <property type="term" value="F:translation initiation factor activity"/>
    <property type="evidence" value="ECO:0007669"/>
    <property type="project" value="UniProtKB-KW"/>
</dbReference>
<keyword evidence="5" id="KW-0539">Nucleus</keyword>
<feature type="domain" description="TFIIE beta" evidence="8">
    <location>
        <begin position="52"/>
        <end position="139"/>
    </location>
</feature>
<evidence type="ECO:0000256" key="2">
    <source>
        <dbReference type="ARBA" id="ARBA00023015"/>
    </source>
</evidence>
<keyword evidence="9" id="KW-0648">Protein biosynthesis</keyword>
<sequence>MPNLSTSLSQFQAERSATVSRNISHSRPVQPSTSSGVSRPTPLKPTTTRPLTKPPARPITDLNLLRHSNQILEYLKKHNGTSVTYARLIEYLSLSHDVLAREYLLHKAIAANSRVIYTPSPAFREAGDLFEYKPIHPVRNEAELLAYLPTLETAAGVTVKDLKDGWEDCVPVLERLEGEGRVLMLRHKKDNSPRVIWRDEPGYYLDGVRRADTEFVEAWMRVKLPTDEALMREELVNAGLTPTSAVKEVIVQKEKKKPRKRVEWKNGKRTNVHLSGVLKDYSKMKK</sequence>
<feature type="compositionally biased region" description="Low complexity" evidence="7">
    <location>
        <begin position="39"/>
        <end position="51"/>
    </location>
</feature>
<feature type="region of interest" description="Disordered" evidence="7">
    <location>
        <begin position="1"/>
        <end position="59"/>
    </location>
</feature>
<dbReference type="AlphaFoldDB" id="A0A6A7BYS6"/>
<dbReference type="Proteomes" id="UP000799421">
    <property type="component" value="Unassembled WGS sequence"/>
</dbReference>
<dbReference type="OrthoDB" id="5323195at2759"/>
<name>A0A6A7BYS6_9PEZI</name>
<comment type="function">
    <text evidence="6">Recruits TFIIH to the initiation complex and stimulates the RNA polymerase II C-terminal domain kinase and DNA-dependent ATPase activities of TFIIH. Both TFIIH and TFIIE are required for promoter clearance by RNA polymerase.</text>
</comment>
<dbReference type="Pfam" id="PF18121">
    <property type="entry name" value="TFA2_Winged_2"/>
    <property type="match status" value="1"/>
</dbReference>
<dbReference type="GO" id="GO:0006367">
    <property type="term" value="P:transcription initiation at RNA polymerase II promoter"/>
    <property type="evidence" value="ECO:0007669"/>
    <property type="project" value="InterPro"/>
</dbReference>
<evidence type="ECO:0000313" key="10">
    <source>
        <dbReference type="Proteomes" id="UP000799421"/>
    </source>
</evidence>
<dbReference type="EMBL" id="MU005985">
    <property type="protein sequence ID" value="KAF2860137.1"/>
    <property type="molecule type" value="Genomic_DNA"/>
</dbReference>
<dbReference type="PANTHER" id="PTHR12716:SF8">
    <property type="entry name" value="TRANSCRIPTION INITIATION FACTOR IIE SUBUNIT BETA"/>
    <property type="match status" value="1"/>
</dbReference>
<comment type="subcellular location">
    <subcellularLocation>
        <location evidence="1">Nucleus</location>
    </subcellularLocation>
</comment>
<feature type="compositionally biased region" description="Polar residues" evidence="7">
    <location>
        <begin position="1"/>
        <end position="38"/>
    </location>
</feature>
<dbReference type="InterPro" id="IPR003166">
    <property type="entry name" value="TFIIE_bsu_DNA-bd"/>
</dbReference>
<dbReference type="GO" id="GO:0005673">
    <property type="term" value="C:transcription factor TFIIE complex"/>
    <property type="evidence" value="ECO:0007669"/>
    <property type="project" value="InterPro"/>
</dbReference>
<dbReference type="InterPro" id="IPR040501">
    <property type="entry name" value="TFA2_Winged_2"/>
</dbReference>
<evidence type="ECO:0000256" key="7">
    <source>
        <dbReference type="SAM" id="MobiDB-lite"/>
    </source>
</evidence>
<keyword evidence="4" id="KW-0804">Transcription</keyword>
<evidence type="ECO:0000259" key="8">
    <source>
        <dbReference type="PROSITE" id="PS51351"/>
    </source>
</evidence>
<dbReference type="GO" id="GO:0003677">
    <property type="term" value="F:DNA binding"/>
    <property type="evidence" value="ECO:0007669"/>
    <property type="project" value="UniProtKB-KW"/>
</dbReference>
<evidence type="ECO:0000313" key="9">
    <source>
        <dbReference type="EMBL" id="KAF2860137.1"/>
    </source>
</evidence>
<evidence type="ECO:0000256" key="4">
    <source>
        <dbReference type="ARBA" id="ARBA00023163"/>
    </source>
</evidence>
<dbReference type="Pfam" id="PF02186">
    <property type="entry name" value="TFIIE_beta"/>
    <property type="match status" value="1"/>
</dbReference>
<reference evidence="9" key="1">
    <citation type="journal article" date="2020" name="Stud. Mycol.">
        <title>101 Dothideomycetes genomes: a test case for predicting lifestyles and emergence of pathogens.</title>
        <authorList>
            <person name="Haridas S."/>
            <person name="Albert R."/>
            <person name="Binder M."/>
            <person name="Bloem J."/>
            <person name="Labutti K."/>
            <person name="Salamov A."/>
            <person name="Andreopoulos B."/>
            <person name="Baker S."/>
            <person name="Barry K."/>
            <person name="Bills G."/>
            <person name="Bluhm B."/>
            <person name="Cannon C."/>
            <person name="Castanera R."/>
            <person name="Culley D."/>
            <person name="Daum C."/>
            <person name="Ezra D."/>
            <person name="Gonzalez J."/>
            <person name="Henrissat B."/>
            <person name="Kuo A."/>
            <person name="Liang C."/>
            <person name="Lipzen A."/>
            <person name="Lutzoni F."/>
            <person name="Magnuson J."/>
            <person name="Mondo S."/>
            <person name="Nolan M."/>
            <person name="Ohm R."/>
            <person name="Pangilinan J."/>
            <person name="Park H.-J."/>
            <person name="Ramirez L."/>
            <person name="Alfaro M."/>
            <person name="Sun H."/>
            <person name="Tritt A."/>
            <person name="Yoshinaga Y."/>
            <person name="Zwiers L.-H."/>
            <person name="Turgeon B."/>
            <person name="Goodwin S."/>
            <person name="Spatafora J."/>
            <person name="Crous P."/>
            <person name="Grigoriev I."/>
        </authorList>
    </citation>
    <scope>NUCLEOTIDE SEQUENCE</scope>
    <source>
        <strain evidence="9">CBS 480.64</strain>
    </source>
</reference>
<keyword evidence="3" id="KW-0238">DNA-binding</keyword>